<evidence type="ECO:0000259" key="2">
    <source>
        <dbReference type="Pfam" id="PF02470"/>
    </source>
</evidence>
<dbReference type="SUPFAM" id="SSF111474">
    <property type="entry name" value="Coronavirus S2 glycoprotein"/>
    <property type="match status" value="1"/>
</dbReference>
<feature type="domain" description="Mce/MlaD" evidence="2">
    <location>
        <begin position="36"/>
        <end position="111"/>
    </location>
</feature>
<sequence length="261" mass="29900">MEDRRVFVIGLIVFIGVSIVIFLSFFMNRVRFFTDNNYVLVKFSHADGVKVNDEVRYRGVKCGTVVDVVLKRDFVLLKLWLRKDFTVGKNSLVAIQDLGIIGGTKYIFIQPSDDTLYRYPYDTLVGLNRDFNISEIGVMVSDIREMVFNAIPSKERVDEIVDTLFSALKKINDIVEKNDKDINSIVTKLSYSSDKITTIVDSLYPAMLSLKKEIEIFSEGSGSVKRILREDTVYVRLNESLKKLNRILDELEKNKIIKGCL</sequence>
<evidence type="ECO:0000313" key="3">
    <source>
        <dbReference type="EMBL" id="HFK23141.1"/>
    </source>
</evidence>
<comment type="caution">
    <text evidence="3">The sequence shown here is derived from an EMBL/GenBank/DDBJ whole genome shotgun (WGS) entry which is preliminary data.</text>
</comment>
<protein>
    <submittedName>
        <fullName evidence="3">MCE family protein</fullName>
    </submittedName>
</protein>
<accession>A0A7C3N954</accession>
<keyword evidence="1" id="KW-0472">Membrane</keyword>
<proteinExistence type="predicted"/>
<reference evidence="3" key="1">
    <citation type="journal article" date="2020" name="mSystems">
        <title>Genome- and Community-Level Interaction Insights into Carbon Utilization and Element Cycling Functions of Hydrothermarchaeota in Hydrothermal Sediment.</title>
        <authorList>
            <person name="Zhou Z."/>
            <person name="Liu Y."/>
            <person name="Xu W."/>
            <person name="Pan J."/>
            <person name="Luo Z.H."/>
            <person name="Li M."/>
        </authorList>
    </citation>
    <scope>NUCLEOTIDE SEQUENCE [LARGE SCALE GENOMIC DNA]</scope>
    <source>
        <strain evidence="3">SpSt-464</strain>
    </source>
</reference>
<keyword evidence="1" id="KW-0812">Transmembrane</keyword>
<name>A0A7C3N954_UNCW3</name>
<feature type="transmembrane region" description="Helical" evidence="1">
    <location>
        <begin position="6"/>
        <end position="26"/>
    </location>
</feature>
<dbReference type="AlphaFoldDB" id="A0A7C3N954"/>
<dbReference type="InterPro" id="IPR043473">
    <property type="entry name" value="S2_sf_CoV"/>
</dbReference>
<dbReference type="InterPro" id="IPR052336">
    <property type="entry name" value="MlaD_Phospholipid_Transporter"/>
</dbReference>
<dbReference type="PANTHER" id="PTHR33371">
    <property type="entry name" value="INTERMEMBRANE PHOSPHOLIPID TRANSPORT SYSTEM BINDING PROTEIN MLAD-RELATED"/>
    <property type="match status" value="1"/>
</dbReference>
<dbReference type="Gene3D" id="1.20.5.300">
    <property type="match status" value="1"/>
</dbReference>
<dbReference type="EMBL" id="DSTT01000001">
    <property type="protein sequence ID" value="HFK23141.1"/>
    <property type="molecule type" value="Genomic_DNA"/>
</dbReference>
<evidence type="ECO:0000256" key="1">
    <source>
        <dbReference type="SAM" id="Phobius"/>
    </source>
</evidence>
<keyword evidence="1" id="KW-1133">Transmembrane helix</keyword>
<dbReference type="PANTHER" id="PTHR33371:SF4">
    <property type="entry name" value="INTERMEMBRANE PHOSPHOLIPID TRANSPORT SYSTEM BINDING PROTEIN MLAD"/>
    <property type="match status" value="1"/>
</dbReference>
<dbReference type="Pfam" id="PF02470">
    <property type="entry name" value="MlaD"/>
    <property type="match status" value="1"/>
</dbReference>
<gene>
    <name evidence="3" type="ORF">ENS15_00590</name>
</gene>
<organism evidence="3">
    <name type="scientific">candidate division WOR-3 bacterium</name>
    <dbReference type="NCBI Taxonomy" id="2052148"/>
    <lineage>
        <taxon>Bacteria</taxon>
        <taxon>Bacteria division WOR-3</taxon>
    </lineage>
</organism>
<dbReference type="InterPro" id="IPR003399">
    <property type="entry name" value="Mce/MlaD"/>
</dbReference>